<evidence type="ECO:0000313" key="2">
    <source>
        <dbReference type="EMBL" id="KKS94903.1"/>
    </source>
</evidence>
<dbReference type="EMBL" id="LCFK01000001">
    <property type="protein sequence ID" value="KKS94903.1"/>
    <property type="molecule type" value="Genomic_DNA"/>
</dbReference>
<protein>
    <submittedName>
        <fullName evidence="2">Uncharacterized protein</fullName>
    </submittedName>
</protein>
<keyword evidence="1" id="KW-0472">Membrane</keyword>
<feature type="transmembrane region" description="Helical" evidence="1">
    <location>
        <begin position="12"/>
        <end position="39"/>
    </location>
</feature>
<keyword evidence="1" id="KW-0812">Transmembrane</keyword>
<feature type="transmembrane region" description="Helical" evidence="1">
    <location>
        <begin position="77"/>
        <end position="94"/>
    </location>
</feature>
<dbReference type="AlphaFoldDB" id="A0A0G1G7H2"/>
<dbReference type="Proteomes" id="UP000033980">
    <property type="component" value="Unassembled WGS sequence"/>
</dbReference>
<name>A0A0G1G7H2_9BACT</name>
<sequence>MEEKMKYVKFLILLSFFLVPIFAWKLPGLLVGVGLYFLTVLNKNRKIPSDVALFPVAIASSLALQNVIVSVFAVSGFLAWVVPISYLLIIFIISRKTKAP</sequence>
<proteinExistence type="predicted"/>
<accession>A0A0G1G7H2</accession>
<organism evidence="2 3">
    <name type="scientific">Candidatus Collierbacteria bacterium GW2011_GWC2_43_12</name>
    <dbReference type="NCBI Taxonomy" id="1618390"/>
    <lineage>
        <taxon>Bacteria</taxon>
        <taxon>Candidatus Collieribacteriota</taxon>
    </lineage>
</organism>
<comment type="caution">
    <text evidence="2">The sequence shown here is derived from an EMBL/GenBank/DDBJ whole genome shotgun (WGS) entry which is preliminary data.</text>
</comment>
<keyword evidence="1" id="KW-1133">Transmembrane helix</keyword>
<evidence type="ECO:0000256" key="1">
    <source>
        <dbReference type="SAM" id="Phobius"/>
    </source>
</evidence>
<reference evidence="2 3" key="1">
    <citation type="journal article" date="2015" name="Nature">
        <title>rRNA introns, odd ribosomes, and small enigmatic genomes across a large radiation of phyla.</title>
        <authorList>
            <person name="Brown C.T."/>
            <person name="Hug L.A."/>
            <person name="Thomas B.C."/>
            <person name="Sharon I."/>
            <person name="Castelle C.J."/>
            <person name="Singh A."/>
            <person name="Wilkins M.J."/>
            <person name="Williams K.H."/>
            <person name="Banfield J.F."/>
        </authorList>
    </citation>
    <scope>NUCLEOTIDE SEQUENCE [LARGE SCALE GENOMIC DNA]</scope>
</reference>
<evidence type="ECO:0000313" key="3">
    <source>
        <dbReference type="Proteomes" id="UP000033980"/>
    </source>
</evidence>
<gene>
    <name evidence="2" type="ORF">UV68_C0001G0044</name>
</gene>